<gene>
    <name evidence="1" type="ORF">PCON_08473</name>
</gene>
<proteinExistence type="predicted"/>
<keyword evidence="2" id="KW-1185">Reference proteome</keyword>
<evidence type="ECO:0000313" key="2">
    <source>
        <dbReference type="Proteomes" id="UP000018144"/>
    </source>
</evidence>
<sequence>MRVILDPT</sequence>
<accession>U4LDJ3</accession>
<name>U4LDJ3_PYROM</name>
<dbReference type="EMBL" id="HF935434">
    <property type="protein sequence ID" value="CCX08880.1"/>
    <property type="molecule type" value="Genomic_DNA"/>
</dbReference>
<reference evidence="1 2" key="1">
    <citation type="journal article" date="2013" name="PLoS Genet.">
        <title>The genome and development-dependent transcriptomes of Pyronema confluens: a window into fungal evolution.</title>
        <authorList>
            <person name="Traeger S."/>
            <person name="Altegoer F."/>
            <person name="Freitag M."/>
            <person name="Gabaldon T."/>
            <person name="Kempken F."/>
            <person name="Kumar A."/>
            <person name="Marcet-Houben M."/>
            <person name="Poggeler S."/>
            <person name="Stajich J.E."/>
            <person name="Nowrousian M."/>
        </authorList>
    </citation>
    <scope>NUCLEOTIDE SEQUENCE [LARGE SCALE GENOMIC DNA]</scope>
    <source>
        <strain evidence="2">CBS 100304</strain>
        <tissue evidence="1">Vegetative mycelium</tissue>
    </source>
</reference>
<protein>
    <submittedName>
        <fullName evidence="1">Uncharacterized protein</fullName>
    </submittedName>
</protein>
<dbReference type="Proteomes" id="UP000018144">
    <property type="component" value="Unassembled WGS sequence"/>
</dbReference>
<organism evidence="1 2">
    <name type="scientific">Pyronema omphalodes (strain CBS 100304)</name>
    <name type="common">Pyronema confluens</name>
    <dbReference type="NCBI Taxonomy" id="1076935"/>
    <lineage>
        <taxon>Eukaryota</taxon>
        <taxon>Fungi</taxon>
        <taxon>Dikarya</taxon>
        <taxon>Ascomycota</taxon>
        <taxon>Pezizomycotina</taxon>
        <taxon>Pezizomycetes</taxon>
        <taxon>Pezizales</taxon>
        <taxon>Pyronemataceae</taxon>
        <taxon>Pyronema</taxon>
    </lineage>
</organism>
<evidence type="ECO:0000313" key="1">
    <source>
        <dbReference type="EMBL" id="CCX08880.1"/>
    </source>
</evidence>